<dbReference type="InterPro" id="IPR016054">
    <property type="entry name" value="LY6_UPA_recep-like"/>
</dbReference>
<accession>A0A834KY68</accession>
<evidence type="ECO:0000313" key="12">
    <source>
        <dbReference type="Proteomes" id="UP000646548"/>
    </source>
</evidence>
<evidence type="ECO:0000256" key="4">
    <source>
        <dbReference type="ARBA" id="ARBA00022729"/>
    </source>
</evidence>
<evidence type="ECO:0000256" key="3">
    <source>
        <dbReference type="ARBA" id="ARBA00022622"/>
    </source>
</evidence>
<evidence type="ECO:0000256" key="6">
    <source>
        <dbReference type="ARBA" id="ARBA00023157"/>
    </source>
</evidence>
<evidence type="ECO:0000256" key="2">
    <source>
        <dbReference type="ARBA" id="ARBA00022475"/>
    </source>
</evidence>
<dbReference type="GO" id="GO:0098552">
    <property type="term" value="C:side of membrane"/>
    <property type="evidence" value="ECO:0007669"/>
    <property type="project" value="UniProtKB-KW"/>
</dbReference>
<keyword evidence="7" id="KW-0325">Glycoprotein</keyword>
<dbReference type="EMBL" id="WKFB01000111">
    <property type="protein sequence ID" value="KAF6735325.1"/>
    <property type="molecule type" value="Genomic_DNA"/>
</dbReference>
<dbReference type="Gene3D" id="2.10.60.10">
    <property type="entry name" value="CD59"/>
    <property type="match status" value="1"/>
</dbReference>
<dbReference type="InterPro" id="IPR045860">
    <property type="entry name" value="Snake_toxin-like_sf"/>
</dbReference>
<evidence type="ECO:0000256" key="9">
    <source>
        <dbReference type="ARBA" id="ARBA00029446"/>
    </source>
</evidence>
<comment type="similarity">
    <text evidence="9">Belongs to the SPACA4/bouncer family.</text>
</comment>
<organism evidence="11 12">
    <name type="scientific">Oryzias melastigma</name>
    <name type="common">Marine medaka</name>
    <dbReference type="NCBI Taxonomy" id="30732"/>
    <lineage>
        <taxon>Eukaryota</taxon>
        <taxon>Metazoa</taxon>
        <taxon>Chordata</taxon>
        <taxon>Craniata</taxon>
        <taxon>Vertebrata</taxon>
        <taxon>Euteleostomi</taxon>
        <taxon>Actinopterygii</taxon>
        <taxon>Neopterygii</taxon>
        <taxon>Teleostei</taxon>
        <taxon>Neoteleostei</taxon>
        <taxon>Acanthomorphata</taxon>
        <taxon>Ovalentaria</taxon>
        <taxon>Atherinomorphae</taxon>
        <taxon>Beloniformes</taxon>
        <taxon>Adrianichthyidae</taxon>
        <taxon>Oryziinae</taxon>
        <taxon>Oryzias</taxon>
    </lineage>
</organism>
<evidence type="ECO:0000256" key="8">
    <source>
        <dbReference type="ARBA" id="ARBA00023288"/>
    </source>
</evidence>
<dbReference type="Proteomes" id="UP000646548">
    <property type="component" value="Unassembled WGS sequence"/>
</dbReference>
<comment type="caution">
    <text evidence="11">The sequence shown here is derived from an EMBL/GenBank/DDBJ whole genome shotgun (WGS) entry which is preliminary data.</text>
</comment>
<gene>
    <name evidence="11" type="ORF">FQA47_014252</name>
</gene>
<protein>
    <submittedName>
        <fullName evidence="11">Sperm acrosome membrane-associated protein 4</fullName>
    </submittedName>
</protein>
<dbReference type="InterPro" id="IPR046354">
    <property type="entry name" value="SPACA4/Bouncer"/>
</dbReference>
<evidence type="ECO:0000256" key="5">
    <source>
        <dbReference type="ARBA" id="ARBA00023136"/>
    </source>
</evidence>
<evidence type="ECO:0000259" key="10">
    <source>
        <dbReference type="SMART" id="SM00134"/>
    </source>
</evidence>
<dbReference type="GO" id="GO:0035036">
    <property type="term" value="P:sperm-egg recognition"/>
    <property type="evidence" value="ECO:0007669"/>
    <property type="project" value="TreeGrafter"/>
</dbReference>
<dbReference type="SMART" id="SM00134">
    <property type="entry name" value="LU"/>
    <property type="match status" value="1"/>
</dbReference>
<proteinExistence type="inferred from homology"/>
<keyword evidence="4" id="KW-0732">Signal</keyword>
<reference evidence="11" key="1">
    <citation type="journal article" name="BMC Genomics">
        <title>Long-read sequencing and de novo genome assembly of marine medaka (Oryzias melastigma).</title>
        <authorList>
            <person name="Liang P."/>
            <person name="Saqib H.S.A."/>
            <person name="Ni X."/>
            <person name="Shen Y."/>
        </authorList>
    </citation>
    <scope>NUCLEOTIDE SEQUENCE</scope>
    <source>
        <strain evidence="11">Bigg-433</strain>
    </source>
</reference>
<evidence type="ECO:0000313" key="11">
    <source>
        <dbReference type="EMBL" id="KAF6735325.1"/>
    </source>
</evidence>
<keyword evidence="8" id="KW-0449">Lipoprotein</keyword>
<keyword evidence="5" id="KW-0472">Membrane</keyword>
<keyword evidence="2" id="KW-1003">Cell membrane</keyword>
<keyword evidence="6" id="KW-1015">Disulfide bond</keyword>
<comment type="subcellular location">
    <subcellularLocation>
        <location evidence="1">Cell membrane</location>
        <topology evidence="1">Lipid-anchor</topology>
        <topology evidence="1">GPI-anchor</topology>
    </subcellularLocation>
</comment>
<keyword evidence="3" id="KW-0336">GPI-anchor</keyword>
<evidence type="ECO:0000256" key="7">
    <source>
        <dbReference type="ARBA" id="ARBA00023180"/>
    </source>
</evidence>
<dbReference type="PANTHER" id="PTHR47613">
    <property type="entry name" value="SPERM ACROSOME MEMBRANE-ASSOCIATED PROTEIN 4"/>
    <property type="match status" value="1"/>
</dbReference>
<dbReference type="Pfam" id="PF00021">
    <property type="entry name" value="UPAR_LY6"/>
    <property type="match status" value="1"/>
</dbReference>
<dbReference type="SUPFAM" id="SSF57302">
    <property type="entry name" value="Snake toxin-like"/>
    <property type="match status" value="1"/>
</dbReference>
<dbReference type="GO" id="GO:0005886">
    <property type="term" value="C:plasma membrane"/>
    <property type="evidence" value="ECO:0007669"/>
    <property type="project" value="UniProtKB-SubCell"/>
</dbReference>
<evidence type="ECO:0000256" key="1">
    <source>
        <dbReference type="ARBA" id="ARBA00004609"/>
    </source>
</evidence>
<name>A0A834KY68_ORYME</name>
<dbReference type="AlphaFoldDB" id="A0A834KY68"/>
<dbReference type="PANTHER" id="PTHR47613:SF1">
    <property type="entry name" value="SPERM ACROSOME MEMBRANE-ASSOCIATED PROTEIN 4"/>
    <property type="match status" value="1"/>
</dbReference>
<sequence length="142" mass="15013">MYNNRESFSRTSPQKADKSGYRLQTNIPKLGQTLECYKCKLGVWDVCITSKTTCNSGEHCFSGLGTAAGFVDIKMKGCLAVDSCNKTQSENLNVGSNLTLYKITKTCCNSDLCNGAPGLPGGSGLSLAAAIMSALITAKVLV</sequence>
<feature type="domain" description="UPAR/Ly6" evidence="10">
    <location>
        <begin position="34"/>
        <end position="128"/>
    </location>
</feature>